<dbReference type="InterPro" id="IPR007899">
    <property type="entry name" value="CHAD_dom"/>
</dbReference>
<dbReference type="Pfam" id="PF05235">
    <property type="entry name" value="CHAD"/>
    <property type="match status" value="1"/>
</dbReference>
<dbReference type="GO" id="GO:0050355">
    <property type="term" value="F:inorganic triphosphate phosphatase activity"/>
    <property type="evidence" value="ECO:0007669"/>
    <property type="project" value="InterPro"/>
</dbReference>
<evidence type="ECO:0000313" key="3">
    <source>
        <dbReference type="EMBL" id="MTW05172.1"/>
    </source>
</evidence>
<sequence>METELKLTLAAKDIPALKAHPVLAAAGDPHEIEQLDVYYDTPEHELWQRGYALRVRCARGKYVQTFKGGGASVGGMHVRDEWESALADGKPDPAALARQAEGHQTASALLAPGVAGKLLPVFTNTTTRTLWNLQPAPGCEVECVLDVATIRCGKRHTAMVEVELELKRGEPGQLIVLAQELNNAVALRIENASKAERGYVLAGVRQPPAPVKARPIALRAKATLDDALQRILQNCLEHMEANVAGVLAQDIEYLHQMRVGLRRLRAALHLFKSKVQLPADLQQDVDWLAALLGKARNWDVFITDTLDKVGGASWNASRSALRVAAAQHAAAAHKAVQRALHSRRYTGLILGLAGWISGRQWRQPADGVLPGKLDSRVHKGMRPLLAKTQRRLHKRIRRVDSTDAASLHRVRIAAKQSRYAAEFFQPFLKQRPLKKQLNRLATLQEMLGNLNDAAIADTLLAQLGRDHGAPAEAIAFARGYLAATAEQKMRSIGKPLRQIK</sequence>
<evidence type="ECO:0000259" key="2">
    <source>
        <dbReference type="PROSITE" id="PS51708"/>
    </source>
</evidence>
<accession>A0A6L6Q7M2</accession>
<dbReference type="InterPro" id="IPR038186">
    <property type="entry name" value="CHAD_dom_sf"/>
</dbReference>
<proteinExistence type="predicted"/>
<dbReference type="SUPFAM" id="SSF55154">
    <property type="entry name" value="CYTH-like phosphatases"/>
    <property type="match status" value="1"/>
</dbReference>
<dbReference type="PROSITE" id="PS51708">
    <property type="entry name" value="CHAD"/>
    <property type="match status" value="1"/>
</dbReference>
<dbReference type="PROSITE" id="PS51707">
    <property type="entry name" value="CYTH"/>
    <property type="match status" value="1"/>
</dbReference>
<protein>
    <submittedName>
        <fullName evidence="3">CHAD domain-containing protein</fullName>
    </submittedName>
</protein>
<dbReference type="InterPro" id="IPR033469">
    <property type="entry name" value="CYTH-like_dom_sf"/>
</dbReference>
<dbReference type="Proteomes" id="UP000484015">
    <property type="component" value="Unassembled WGS sequence"/>
</dbReference>
<dbReference type="CDD" id="cd07756">
    <property type="entry name" value="CYTH-like_Pase_CHAD"/>
    <property type="match status" value="1"/>
</dbReference>
<dbReference type="GO" id="GO:0046872">
    <property type="term" value="F:metal ion binding"/>
    <property type="evidence" value="ECO:0007669"/>
    <property type="project" value="TreeGrafter"/>
</dbReference>
<feature type="domain" description="CHAD" evidence="2">
    <location>
        <begin position="221"/>
        <end position="500"/>
    </location>
</feature>
<dbReference type="EMBL" id="WNLA01000021">
    <property type="protein sequence ID" value="MTW05172.1"/>
    <property type="molecule type" value="Genomic_DNA"/>
</dbReference>
<dbReference type="AlphaFoldDB" id="A0A6L6Q7M2"/>
<dbReference type="SMART" id="SM00880">
    <property type="entry name" value="CHAD"/>
    <property type="match status" value="1"/>
</dbReference>
<reference evidence="3 4" key="1">
    <citation type="submission" date="2019-11" db="EMBL/GenBank/DDBJ databases">
        <title>Type strains purchased from KCTC, JCM and DSMZ.</title>
        <authorList>
            <person name="Lu H."/>
        </authorList>
    </citation>
    <scope>NUCLEOTIDE SEQUENCE [LARGE SCALE GENOMIC DNA]</scope>
    <source>
        <strain evidence="3 4">KCTC 42409</strain>
    </source>
</reference>
<dbReference type="InterPro" id="IPR023577">
    <property type="entry name" value="CYTH_domain"/>
</dbReference>
<dbReference type="PANTHER" id="PTHR39569">
    <property type="entry name" value="INORGANIC TRIPHOSPHATASE"/>
    <property type="match status" value="1"/>
</dbReference>
<dbReference type="PANTHER" id="PTHR39569:SF1">
    <property type="entry name" value="INORGANIC TRIPHOSPHATASE"/>
    <property type="match status" value="1"/>
</dbReference>
<name>A0A6L6Q7M2_9BURK</name>
<organism evidence="3 4">
    <name type="scientific">Pseudoduganella ginsengisoli</name>
    <dbReference type="NCBI Taxonomy" id="1462440"/>
    <lineage>
        <taxon>Bacteria</taxon>
        <taxon>Pseudomonadati</taxon>
        <taxon>Pseudomonadota</taxon>
        <taxon>Betaproteobacteria</taxon>
        <taxon>Burkholderiales</taxon>
        <taxon>Oxalobacteraceae</taxon>
        <taxon>Telluria group</taxon>
        <taxon>Pseudoduganella</taxon>
    </lineage>
</organism>
<gene>
    <name evidence="3" type="ORF">GM668_24145</name>
</gene>
<dbReference type="RefSeq" id="WP_155441524.1">
    <property type="nucleotide sequence ID" value="NZ_WNLA01000021.1"/>
</dbReference>
<dbReference type="Gene3D" id="2.40.320.10">
    <property type="entry name" value="Hypothetical Protein Pfu-838710-001"/>
    <property type="match status" value="1"/>
</dbReference>
<feature type="domain" description="CYTH" evidence="1">
    <location>
        <begin position="1"/>
        <end position="205"/>
    </location>
</feature>
<evidence type="ECO:0000259" key="1">
    <source>
        <dbReference type="PROSITE" id="PS51707"/>
    </source>
</evidence>
<dbReference type="OrthoDB" id="3034217at2"/>
<keyword evidence="4" id="KW-1185">Reference proteome</keyword>
<comment type="caution">
    <text evidence="3">The sequence shown here is derived from an EMBL/GenBank/DDBJ whole genome shotgun (WGS) entry which is preliminary data.</text>
</comment>
<dbReference type="Gene3D" id="1.40.20.10">
    <property type="entry name" value="CHAD domain"/>
    <property type="match status" value="1"/>
</dbReference>
<evidence type="ECO:0000313" key="4">
    <source>
        <dbReference type="Proteomes" id="UP000484015"/>
    </source>
</evidence>
<dbReference type="SMART" id="SM01118">
    <property type="entry name" value="CYTH"/>
    <property type="match status" value="1"/>
</dbReference>
<dbReference type="Pfam" id="PF01928">
    <property type="entry name" value="CYTH"/>
    <property type="match status" value="1"/>
</dbReference>
<dbReference type="InterPro" id="IPR039013">
    <property type="entry name" value="YgiF"/>
</dbReference>